<reference evidence="2" key="1">
    <citation type="submission" date="2019-12" db="EMBL/GenBank/DDBJ databases">
        <title>Genome sequencing and annotation of Brassica cretica.</title>
        <authorList>
            <person name="Studholme D.J."/>
            <person name="Sarris P."/>
        </authorList>
    </citation>
    <scope>NUCLEOTIDE SEQUENCE</scope>
    <source>
        <strain evidence="2">PFS-109/04</strain>
        <tissue evidence="2">Leaf</tissue>
    </source>
</reference>
<evidence type="ECO:0000313" key="3">
    <source>
        <dbReference type="Proteomes" id="UP000712600"/>
    </source>
</evidence>
<feature type="compositionally biased region" description="Polar residues" evidence="1">
    <location>
        <begin position="131"/>
        <end position="148"/>
    </location>
</feature>
<gene>
    <name evidence="2" type="ORF">F2Q69_00058922</name>
</gene>
<protein>
    <submittedName>
        <fullName evidence="2">Uncharacterized protein</fullName>
    </submittedName>
</protein>
<feature type="region of interest" description="Disordered" evidence="1">
    <location>
        <begin position="237"/>
        <end position="267"/>
    </location>
</feature>
<organism evidence="2 3">
    <name type="scientific">Brassica cretica</name>
    <name type="common">Mustard</name>
    <dbReference type="NCBI Taxonomy" id="69181"/>
    <lineage>
        <taxon>Eukaryota</taxon>
        <taxon>Viridiplantae</taxon>
        <taxon>Streptophyta</taxon>
        <taxon>Embryophyta</taxon>
        <taxon>Tracheophyta</taxon>
        <taxon>Spermatophyta</taxon>
        <taxon>Magnoliopsida</taxon>
        <taxon>eudicotyledons</taxon>
        <taxon>Gunneridae</taxon>
        <taxon>Pentapetalae</taxon>
        <taxon>rosids</taxon>
        <taxon>malvids</taxon>
        <taxon>Brassicales</taxon>
        <taxon>Brassicaceae</taxon>
        <taxon>Brassiceae</taxon>
        <taxon>Brassica</taxon>
    </lineage>
</organism>
<dbReference type="AlphaFoldDB" id="A0A8S9RBH3"/>
<evidence type="ECO:0000256" key="1">
    <source>
        <dbReference type="SAM" id="MobiDB-lite"/>
    </source>
</evidence>
<evidence type="ECO:0000313" key="2">
    <source>
        <dbReference type="EMBL" id="KAF3570116.1"/>
    </source>
</evidence>
<sequence>MSTHTLHAQGRRSTVALPEKIKHTGSAVLVQREKILLHTPEVQRSLARQTEELANIREPPCFRRVYPKILGSKRKSSTNSGVLGDKAQKPPCFRRINSRTSGPQEDISVIDGFREDTSNMTEWKDLRPAKSTRNCRTTRPTKVQQDQNMKPLRALDSREESLGTKSSYTMYVDTSGYYVPPRSCARKKDLAYHCNANPRSRIPASERGNRSPTADSNRYKFLSISGKSTLLQVQTWPMPKKNPNKEISKRRPVHVKPKGPATDKPMLMPTEASNVEIMSTHTLHAQGRRSTVALPGIKHTGSAVLVQREKILLHTPEVQRSLARQTEELANIREPPCFRRVYPKILGSKRKSSTNSGFLGDKAQKPPCFRRINSRTSGPQEDISVIDGFQEDTSNMTKWKDLRPAKSTRNCRTTRPTKVLLPRTCPIVF</sequence>
<feature type="region of interest" description="Disordered" evidence="1">
    <location>
        <begin position="129"/>
        <end position="148"/>
    </location>
</feature>
<feature type="region of interest" description="Disordered" evidence="1">
    <location>
        <begin position="350"/>
        <end position="382"/>
    </location>
</feature>
<proteinExistence type="predicted"/>
<name>A0A8S9RBH3_BRACR</name>
<feature type="region of interest" description="Disordered" evidence="1">
    <location>
        <begin position="73"/>
        <end position="106"/>
    </location>
</feature>
<dbReference type="Proteomes" id="UP000712600">
    <property type="component" value="Unassembled WGS sequence"/>
</dbReference>
<comment type="caution">
    <text evidence="2">The sequence shown here is derived from an EMBL/GenBank/DDBJ whole genome shotgun (WGS) entry which is preliminary data.</text>
</comment>
<dbReference type="EMBL" id="QGKX02000095">
    <property type="protein sequence ID" value="KAF3570116.1"/>
    <property type="molecule type" value="Genomic_DNA"/>
</dbReference>
<accession>A0A8S9RBH3</accession>